<proteinExistence type="predicted"/>
<gene>
    <name evidence="1" type="ORF">CIB84_010560</name>
</gene>
<accession>A0A2P4SNJ9</accession>
<evidence type="ECO:0000313" key="2">
    <source>
        <dbReference type="Proteomes" id="UP000237246"/>
    </source>
</evidence>
<dbReference type="EMBL" id="PPHD01032717">
    <property type="protein sequence ID" value="POI25690.1"/>
    <property type="molecule type" value="Genomic_DNA"/>
</dbReference>
<keyword evidence="2" id="KW-1185">Reference proteome</keyword>
<comment type="caution">
    <text evidence="1">The sequence shown here is derived from an EMBL/GenBank/DDBJ whole genome shotgun (WGS) entry which is preliminary data.</text>
</comment>
<sequence>TSGVESGSESFTGPDLAFMKEIQELAKGFIETTEKTMALEKLWEESSKFSGLHNSTTFLTLIDYSLQLHETYSFDS</sequence>
<dbReference type="Proteomes" id="UP000237246">
    <property type="component" value="Unassembled WGS sequence"/>
</dbReference>
<name>A0A2P4SNJ9_BAMTH</name>
<dbReference type="OrthoDB" id="9171660at2759"/>
<evidence type="ECO:0000313" key="1">
    <source>
        <dbReference type="EMBL" id="POI25690.1"/>
    </source>
</evidence>
<protein>
    <submittedName>
        <fullName evidence="1">Uncharacterized protein</fullName>
    </submittedName>
</protein>
<feature type="non-terminal residue" evidence="1">
    <location>
        <position position="1"/>
    </location>
</feature>
<organism evidence="1 2">
    <name type="scientific">Bambusicola thoracicus</name>
    <name type="common">Chinese bamboo-partridge</name>
    <name type="synonym">Perdix thoracica</name>
    <dbReference type="NCBI Taxonomy" id="9083"/>
    <lineage>
        <taxon>Eukaryota</taxon>
        <taxon>Metazoa</taxon>
        <taxon>Chordata</taxon>
        <taxon>Craniata</taxon>
        <taxon>Vertebrata</taxon>
        <taxon>Euteleostomi</taxon>
        <taxon>Archelosauria</taxon>
        <taxon>Archosauria</taxon>
        <taxon>Dinosauria</taxon>
        <taxon>Saurischia</taxon>
        <taxon>Theropoda</taxon>
        <taxon>Coelurosauria</taxon>
        <taxon>Aves</taxon>
        <taxon>Neognathae</taxon>
        <taxon>Galloanserae</taxon>
        <taxon>Galliformes</taxon>
        <taxon>Phasianidae</taxon>
        <taxon>Perdicinae</taxon>
        <taxon>Bambusicola</taxon>
    </lineage>
</organism>
<dbReference type="AlphaFoldDB" id="A0A2P4SNJ9"/>
<reference evidence="1 2" key="1">
    <citation type="submission" date="2018-01" db="EMBL/GenBank/DDBJ databases">
        <title>Comparison of the Chinese Bamboo Partridge and Red Junglefowl genome sequences highlights the importance of demography in genome evolution.</title>
        <authorList>
            <person name="Tiley G.P."/>
            <person name="Kimball R.T."/>
            <person name="Braun E.L."/>
            <person name="Burleigh J.G."/>
        </authorList>
    </citation>
    <scope>NUCLEOTIDE SEQUENCE [LARGE SCALE GENOMIC DNA]</scope>
    <source>
        <strain evidence="1">RTK389</strain>
        <tissue evidence="1">Blood</tissue>
    </source>
</reference>